<organism evidence="3 4">
    <name type="scientific">Rhodococcus antarcticus</name>
    <dbReference type="NCBI Taxonomy" id="2987751"/>
    <lineage>
        <taxon>Bacteria</taxon>
        <taxon>Bacillati</taxon>
        <taxon>Actinomycetota</taxon>
        <taxon>Actinomycetes</taxon>
        <taxon>Mycobacteriales</taxon>
        <taxon>Nocardiaceae</taxon>
        <taxon>Rhodococcus</taxon>
    </lineage>
</organism>
<evidence type="ECO:0000256" key="1">
    <source>
        <dbReference type="SAM" id="MobiDB-lite"/>
    </source>
</evidence>
<name>A0ABY6P3M4_9NOCA</name>
<reference evidence="3" key="1">
    <citation type="submission" date="2022-10" db="EMBL/GenBank/DDBJ databases">
        <title>Rhodococcus sp.75.</title>
        <authorList>
            <person name="Sun M."/>
        </authorList>
    </citation>
    <scope>NUCLEOTIDE SEQUENCE</scope>
    <source>
        <strain evidence="3">75</strain>
    </source>
</reference>
<dbReference type="Proteomes" id="UP001164965">
    <property type="component" value="Chromosome"/>
</dbReference>
<evidence type="ECO:0000256" key="2">
    <source>
        <dbReference type="SAM" id="Phobius"/>
    </source>
</evidence>
<dbReference type="InterPro" id="IPR022062">
    <property type="entry name" value="DUF3618"/>
</dbReference>
<keyword evidence="2" id="KW-0812">Transmembrane</keyword>
<feature type="transmembrane region" description="Helical" evidence="2">
    <location>
        <begin position="59"/>
        <end position="78"/>
    </location>
</feature>
<evidence type="ECO:0000313" key="4">
    <source>
        <dbReference type="Proteomes" id="UP001164965"/>
    </source>
</evidence>
<keyword evidence="2" id="KW-1133">Transmembrane helix</keyword>
<feature type="compositionally biased region" description="Low complexity" evidence="1">
    <location>
        <begin position="1"/>
        <end position="10"/>
    </location>
</feature>
<proteinExistence type="predicted"/>
<evidence type="ECO:0000313" key="3">
    <source>
        <dbReference type="EMBL" id="UZJ26251.1"/>
    </source>
</evidence>
<feature type="region of interest" description="Disordered" evidence="1">
    <location>
        <begin position="1"/>
        <end position="24"/>
    </location>
</feature>
<protein>
    <submittedName>
        <fullName evidence="3">DUF3618 domain-containing protein</fullName>
    </submittedName>
</protein>
<dbReference type="EMBL" id="CP110615">
    <property type="protein sequence ID" value="UZJ26251.1"/>
    <property type="molecule type" value="Genomic_DNA"/>
</dbReference>
<accession>A0ABY6P3M4</accession>
<keyword evidence="2" id="KW-0472">Membrane</keyword>
<feature type="compositionally biased region" description="Basic and acidic residues" evidence="1">
    <location>
        <begin position="13"/>
        <end position="24"/>
    </location>
</feature>
<sequence length="84" mass="9057">MSEHPTTPSTRPRPPEQSREETRAELAATVDALTRKLDVTARAKSGAHDAYQALADRHGARLIVFGGTAAAVLALVLLRKLVTR</sequence>
<dbReference type="RefSeq" id="WP_265384355.1">
    <property type="nucleotide sequence ID" value="NZ_CP110615.1"/>
</dbReference>
<gene>
    <name evidence="3" type="ORF">RHODO2019_07540</name>
</gene>
<keyword evidence="4" id="KW-1185">Reference proteome</keyword>
<dbReference type="Pfam" id="PF12277">
    <property type="entry name" value="DUF3618"/>
    <property type="match status" value="1"/>
</dbReference>